<evidence type="ECO:0000313" key="2">
    <source>
        <dbReference type="Proteomes" id="UP001220324"/>
    </source>
</evidence>
<dbReference type="PANTHER" id="PTHR41729">
    <property type="entry name" value="GLUTAMYL-TRNA SYNTHETASE"/>
    <property type="match status" value="1"/>
</dbReference>
<keyword evidence="2" id="KW-1185">Reference proteome</keyword>
<protein>
    <recommendedName>
        <fullName evidence="3">DUF4202 domain-containing protein</fullName>
    </recommendedName>
</protein>
<dbReference type="AlphaFoldDB" id="A0AAD6GCT1"/>
<reference evidence="1 2" key="1">
    <citation type="journal article" date="2023" name="IMA Fungus">
        <title>Comparative genomic study of the Penicillium genus elucidates a diverse pangenome and 15 lateral gene transfer events.</title>
        <authorList>
            <person name="Petersen C."/>
            <person name="Sorensen T."/>
            <person name="Nielsen M.R."/>
            <person name="Sondergaard T.E."/>
            <person name="Sorensen J.L."/>
            <person name="Fitzpatrick D.A."/>
            <person name="Frisvad J.C."/>
            <person name="Nielsen K.L."/>
        </authorList>
    </citation>
    <scope>NUCLEOTIDE SEQUENCE [LARGE SCALE GENOMIC DNA]</scope>
    <source>
        <strain evidence="1 2">IBT 35679</strain>
    </source>
</reference>
<gene>
    <name evidence="1" type="ORF">N7494_009358</name>
</gene>
<evidence type="ECO:0008006" key="3">
    <source>
        <dbReference type="Google" id="ProtNLM"/>
    </source>
</evidence>
<dbReference type="InterPro" id="IPR025255">
    <property type="entry name" value="DUF4202"/>
</dbReference>
<dbReference type="Proteomes" id="UP001220324">
    <property type="component" value="Unassembled WGS sequence"/>
</dbReference>
<evidence type="ECO:0000313" key="1">
    <source>
        <dbReference type="EMBL" id="KAJ5532806.1"/>
    </source>
</evidence>
<organism evidence="1 2">
    <name type="scientific">Penicillium frequentans</name>
    <dbReference type="NCBI Taxonomy" id="3151616"/>
    <lineage>
        <taxon>Eukaryota</taxon>
        <taxon>Fungi</taxon>
        <taxon>Dikarya</taxon>
        <taxon>Ascomycota</taxon>
        <taxon>Pezizomycotina</taxon>
        <taxon>Eurotiomycetes</taxon>
        <taxon>Eurotiomycetidae</taxon>
        <taxon>Eurotiales</taxon>
        <taxon>Aspergillaceae</taxon>
        <taxon>Penicillium</taxon>
    </lineage>
</organism>
<accession>A0AAD6GCT1</accession>
<proteinExistence type="predicted"/>
<dbReference type="PANTHER" id="PTHR41729:SF1">
    <property type="entry name" value="GLUTAMYL-TRNA SYNTHETASE"/>
    <property type="match status" value="1"/>
</dbReference>
<name>A0AAD6GCT1_9EURO</name>
<dbReference type="Pfam" id="PF13875">
    <property type="entry name" value="DUF4202"/>
    <property type="match status" value="1"/>
</dbReference>
<comment type="caution">
    <text evidence="1">The sequence shown here is derived from an EMBL/GenBank/DDBJ whole genome shotgun (WGS) entry which is preliminary data.</text>
</comment>
<dbReference type="EMBL" id="JAQIZZ010000007">
    <property type="protein sequence ID" value="KAJ5532806.1"/>
    <property type="molecule type" value="Genomic_DNA"/>
</dbReference>
<sequence length="141" mass="16199">MSKYDRALERIDLAHKDDPNTIEVNNETLPYEYHYAQKMTKYLERLNPTASDLLRLAIRAQHLRRWETPRASYPATKIGYHSWRGALQRTQAALVEKICLESGYEAEDAARVGAMVRKADLRKGDPDTQTLEDVACLVFFG</sequence>